<organism evidence="2 3">
    <name type="scientific">Brevibacterium pityocampae</name>
    <dbReference type="NCBI Taxonomy" id="506594"/>
    <lineage>
        <taxon>Bacteria</taxon>
        <taxon>Bacillati</taxon>
        <taxon>Actinomycetota</taxon>
        <taxon>Actinomycetes</taxon>
        <taxon>Micrococcales</taxon>
        <taxon>Brevibacteriaceae</taxon>
        <taxon>Brevibacterium</taxon>
    </lineage>
</organism>
<proteinExistence type="predicted"/>
<dbReference type="SUPFAM" id="SSF53597">
    <property type="entry name" value="Dihydrofolate reductase-like"/>
    <property type="match status" value="1"/>
</dbReference>
<dbReference type="Proteomes" id="UP001500642">
    <property type="component" value="Unassembled WGS sequence"/>
</dbReference>
<dbReference type="InterPro" id="IPR002734">
    <property type="entry name" value="RibDG_C"/>
</dbReference>
<feature type="domain" description="Bacterial bifunctional deaminase-reductase C-terminal" evidence="1">
    <location>
        <begin position="3"/>
        <end position="169"/>
    </location>
</feature>
<name>A0ABP8JP86_9MICO</name>
<accession>A0ABP8JP86</accession>
<dbReference type="InterPro" id="IPR024072">
    <property type="entry name" value="DHFR-like_dom_sf"/>
</dbReference>
<comment type="caution">
    <text evidence="2">The sequence shown here is derived from an EMBL/GenBank/DDBJ whole genome shotgun (WGS) entry which is preliminary data.</text>
</comment>
<evidence type="ECO:0000313" key="2">
    <source>
        <dbReference type="EMBL" id="GAA4394036.1"/>
    </source>
</evidence>
<dbReference type="Pfam" id="PF01872">
    <property type="entry name" value="RibD_C"/>
    <property type="match status" value="1"/>
</dbReference>
<dbReference type="EMBL" id="BAABGL010000018">
    <property type="protein sequence ID" value="GAA4394036.1"/>
    <property type="molecule type" value="Genomic_DNA"/>
</dbReference>
<dbReference type="RefSeq" id="WP_345032350.1">
    <property type="nucleotide sequence ID" value="NZ_BAABGL010000018.1"/>
</dbReference>
<keyword evidence="3" id="KW-1185">Reference proteome</keyword>
<evidence type="ECO:0000313" key="3">
    <source>
        <dbReference type="Proteomes" id="UP001500642"/>
    </source>
</evidence>
<sequence length="182" mass="19982">MRSVVITQNITADGSIEMLDDWFDPSGMPESGELAELNREQDAACDLVLLGRCTFEDFRGYWPEADDAAGISAYLDAVDKVVVSGTLTDPGWQNTTVVRDPLTAVRELRERAGGEIVVTGSISVCHALLRAGLVDGIRLYEYPWAQGRGRHLFPADAAPGRLTLLESRLLDGRLPYRAYRIG</sequence>
<protein>
    <submittedName>
        <fullName evidence="2">Dihydrofolate reductase family protein</fullName>
    </submittedName>
</protein>
<dbReference type="Gene3D" id="3.40.430.10">
    <property type="entry name" value="Dihydrofolate Reductase, subunit A"/>
    <property type="match status" value="1"/>
</dbReference>
<gene>
    <name evidence="2" type="ORF">GCM10023167_23670</name>
</gene>
<reference evidence="3" key="1">
    <citation type="journal article" date="2019" name="Int. J. Syst. Evol. Microbiol.">
        <title>The Global Catalogue of Microorganisms (GCM) 10K type strain sequencing project: providing services to taxonomists for standard genome sequencing and annotation.</title>
        <authorList>
            <consortium name="The Broad Institute Genomics Platform"/>
            <consortium name="The Broad Institute Genome Sequencing Center for Infectious Disease"/>
            <person name="Wu L."/>
            <person name="Ma J."/>
        </authorList>
    </citation>
    <scope>NUCLEOTIDE SEQUENCE [LARGE SCALE GENOMIC DNA]</scope>
    <source>
        <strain evidence="3">JCM 17808</strain>
    </source>
</reference>
<evidence type="ECO:0000259" key="1">
    <source>
        <dbReference type="Pfam" id="PF01872"/>
    </source>
</evidence>